<keyword evidence="4" id="KW-1003">Cell membrane</keyword>
<keyword evidence="9" id="KW-0406">Ion transport</keyword>
<dbReference type="Pfam" id="PF08352">
    <property type="entry name" value="oligo_HPY"/>
    <property type="match status" value="1"/>
</dbReference>
<gene>
    <name evidence="17" type="ORF">H9640_17985</name>
</gene>
<dbReference type="EMBL" id="JACSQE010000017">
    <property type="protein sequence ID" value="MBD8000439.1"/>
    <property type="molecule type" value="Genomic_DNA"/>
</dbReference>
<dbReference type="InterPro" id="IPR017871">
    <property type="entry name" value="ABC_transporter-like_CS"/>
</dbReference>
<evidence type="ECO:0000256" key="15">
    <source>
        <dbReference type="ARBA" id="ARBA00048610"/>
    </source>
</evidence>
<keyword evidence="10" id="KW-0921">Nickel transport</keyword>
<organism evidence="17 18">
    <name type="scientific">Oerskovia gallyi</name>
    <dbReference type="NCBI Taxonomy" id="2762226"/>
    <lineage>
        <taxon>Bacteria</taxon>
        <taxon>Bacillati</taxon>
        <taxon>Actinomycetota</taxon>
        <taxon>Actinomycetes</taxon>
        <taxon>Micrococcales</taxon>
        <taxon>Cellulomonadaceae</taxon>
        <taxon>Oerskovia</taxon>
    </lineage>
</organism>
<accession>A0ABR8V6M0</accession>
<comment type="similarity">
    <text evidence="2">Belongs to the ABC transporter superfamily.</text>
</comment>
<dbReference type="PROSITE" id="PS50893">
    <property type="entry name" value="ABC_TRANSPORTER_2"/>
    <property type="match status" value="1"/>
</dbReference>
<reference evidence="17 18" key="1">
    <citation type="submission" date="2020-08" db="EMBL/GenBank/DDBJ databases">
        <title>A Genomic Blueprint of the Chicken Gut Microbiome.</title>
        <authorList>
            <person name="Gilroy R."/>
            <person name="Ravi A."/>
            <person name="Getino M."/>
            <person name="Pursley I."/>
            <person name="Horton D.L."/>
            <person name="Alikhan N.-F."/>
            <person name="Baker D."/>
            <person name="Gharbi K."/>
            <person name="Hall N."/>
            <person name="Watson M."/>
            <person name="Adriaenssens E.M."/>
            <person name="Foster-Nyarko E."/>
            <person name="Jarju S."/>
            <person name="Secka A."/>
            <person name="Antonio M."/>
            <person name="Oren A."/>
            <person name="Chaudhuri R."/>
            <person name="La Ragione R.M."/>
            <person name="Hildebrand F."/>
            <person name="Pallen M.J."/>
        </authorList>
    </citation>
    <scope>NUCLEOTIDE SEQUENCE [LARGE SCALE GENOMIC DNA]</scope>
    <source>
        <strain evidence="17 18">Sa2CUA8</strain>
    </source>
</reference>
<evidence type="ECO:0000256" key="10">
    <source>
        <dbReference type="ARBA" id="ARBA00023112"/>
    </source>
</evidence>
<evidence type="ECO:0000256" key="7">
    <source>
        <dbReference type="ARBA" id="ARBA00022840"/>
    </source>
</evidence>
<protein>
    <recommendedName>
        <fullName evidence="14">Nickel import system ATP-binding protein NikD</fullName>
        <ecNumber evidence="13">7.2.2.11</ecNumber>
    </recommendedName>
</protein>
<evidence type="ECO:0000256" key="11">
    <source>
        <dbReference type="ARBA" id="ARBA00023136"/>
    </source>
</evidence>
<dbReference type="InterPro" id="IPR003593">
    <property type="entry name" value="AAA+_ATPase"/>
</dbReference>
<dbReference type="SMART" id="SM00382">
    <property type="entry name" value="AAA"/>
    <property type="match status" value="1"/>
</dbReference>
<dbReference type="CDD" id="cd03257">
    <property type="entry name" value="ABC_NikE_OppD_transporters"/>
    <property type="match status" value="1"/>
</dbReference>
<evidence type="ECO:0000256" key="2">
    <source>
        <dbReference type="ARBA" id="ARBA00005417"/>
    </source>
</evidence>
<evidence type="ECO:0000256" key="13">
    <source>
        <dbReference type="ARBA" id="ARBA00039098"/>
    </source>
</evidence>
<keyword evidence="18" id="KW-1185">Reference proteome</keyword>
<evidence type="ECO:0000256" key="3">
    <source>
        <dbReference type="ARBA" id="ARBA00022448"/>
    </source>
</evidence>
<feature type="domain" description="ABC transporter" evidence="16">
    <location>
        <begin position="9"/>
        <end position="251"/>
    </location>
</feature>
<comment type="catalytic activity">
    <reaction evidence="15">
        <text>Ni(2+)(out) + ATP + H2O = Ni(2+)(in) + ADP + phosphate + H(+)</text>
        <dbReference type="Rhea" id="RHEA:15557"/>
        <dbReference type="ChEBI" id="CHEBI:15377"/>
        <dbReference type="ChEBI" id="CHEBI:15378"/>
        <dbReference type="ChEBI" id="CHEBI:30616"/>
        <dbReference type="ChEBI" id="CHEBI:43474"/>
        <dbReference type="ChEBI" id="CHEBI:49786"/>
        <dbReference type="ChEBI" id="CHEBI:456216"/>
        <dbReference type="EC" id="7.2.2.11"/>
    </reaction>
    <physiologicalReaction direction="left-to-right" evidence="15">
        <dbReference type="Rhea" id="RHEA:15558"/>
    </physiologicalReaction>
</comment>
<evidence type="ECO:0000256" key="9">
    <source>
        <dbReference type="ARBA" id="ARBA00023065"/>
    </source>
</evidence>
<dbReference type="Proteomes" id="UP000633601">
    <property type="component" value="Unassembled WGS sequence"/>
</dbReference>
<evidence type="ECO:0000256" key="6">
    <source>
        <dbReference type="ARBA" id="ARBA00022741"/>
    </source>
</evidence>
<keyword evidence="11" id="KW-0472">Membrane</keyword>
<name>A0ABR8V6M0_9CELL</name>
<evidence type="ECO:0000256" key="1">
    <source>
        <dbReference type="ARBA" id="ARBA00004202"/>
    </source>
</evidence>
<dbReference type="InterPro" id="IPR050388">
    <property type="entry name" value="ABC_Ni/Peptide_Import"/>
</dbReference>
<keyword evidence="3" id="KW-0813">Transport</keyword>
<evidence type="ECO:0000313" key="18">
    <source>
        <dbReference type="Proteomes" id="UP000633601"/>
    </source>
</evidence>
<comment type="subcellular location">
    <subcellularLocation>
        <location evidence="1">Cell membrane</location>
        <topology evidence="1">Peripheral membrane protein</topology>
    </subcellularLocation>
</comment>
<comment type="subunit">
    <text evidence="12">The complex is composed of two ATP-binding proteins (NikD and NikE), two transmembrane proteins (NikB and NikC) and a solute-binding protein (NikA).</text>
</comment>
<dbReference type="InterPro" id="IPR027417">
    <property type="entry name" value="P-loop_NTPase"/>
</dbReference>
<keyword evidence="5" id="KW-0533">Nickel</keyword>
<dbReference type="SUPFAM" id="SSF52540">
    <property type="entry name" value="P-loop containing nucleoside triphosphate hydrolases"/>
    <property type="match status" value="1"/>
</dbReference>
<sequence>MSTSSTSSLRVEHLTVRLPLPSGSVVHAASDVSLDVPRGTVTALVGESGCGKSILASAVMDQLPVGARRTGEIRVTTPHGVIDVFAGEPFRGRHAALVPQSAATHLTPVRTARSQLDETIAALGSARTSDELAVRVGLDPSALDCYPHELSGGMAQRVAVAGALAGDPSVIVADEPTASLDRALTDRVLGLLRECADDGAAVLLITHDLASLVRTGVADRLAVMYASRLMETGPAAEVFDDPWHDYTRDLLDALPSRGLHPLPGSPPQLTDLPDDCVYHLRRPGTRQSGGPTTLVRVGDRSYRTLRDEVA</sequence>
<dbReference type="Gene3D" id="3.40.50.300">
    <property type="entry name" value="P-loop containing nucleotide triphosphate hydrolases"/>
    <property type="match status" value="1"/>
</dbReference>
<evidence type="ECO:0000256" key="8">
    <source>
        <dbReference type="ARBA" id="ARBA00022967"/>
    </source>
</evidence>
<dbReference type="PROSITE" id="PS00211">
    <property type="entry name" value="ABC_TRANSPORTER_1"/>
    <property type="match status" value="1"/>
</dbReference>
<evidence type="ECO:0000256" key="12">
    <source>
        <dbReference type="ARBA" id="ARBA00038669"/>
    </source>
</evidence>
<evidence type="ECO:0000256" key="14">
    <source>
        <dbReference type="ARBA" id="ARBA00044143"/>
    </source>
</evidence>
<comment type="caution">
    <text evidence="17">The sequence shown here is derived from an EMBL/GenBank/DDBJ whole genome shotgun (WGS) entry which is preliminary data.</text>
</comment>
<dbReference type="GO" id="GO:0005524">
    <property type="term" value="F:ATP binding"/>
    <property type="evidence" value="ECO:0007669"/>
    <property type="project" value="UniProtKB-KW"/>
</dbReference>
<evidence type="ECO:0000256" key="5">
    <source>
        <dbReference type="ARBA" id="ARBA00022596"/>
    </source>
</evidence>
<dbReference type="PANTHER" id="PTHR43297:SF13">
    <property type="entry name" value="NICKEL ABC TRANSPORTER, ATP-BINDING PROTEIN"/>
    <property type="match status" value="1"/>
</dbReference>
<keyword evidence="8" id="KW-1278">Translocase</keyword>
<keyword evidence="7 17" id="KW-0067">ATP-binding</keyword>
<dbReference type="InterPro" id="IPR013563">
    <property type="entry name" value="Oligopep_ABC_C"/>
</dbReference>
<dbReference type="EC" id="7.2.2.11" evidence="13"/>
<proteinExistence type="inferred from homology"/>
<evidence type="ECO:0000313" key="17">
    <source>
        <dbReference type="EMBL" id="MBD8000439.1"/>
    </source>
</evidence>
<dbReference type="InterPro" id="IPR003439">
    <property type="entry name" value="ABC_transporter-like_ATP-bd"/>
</dbReference>
<dbReference type="RefSeq" id="WP_191792141.1">
    <property type="nucleotide sequence ID" value="NZ_JACSQE010000017.1"/>
</dbReference>
<evidence type="ECO:0000256" key="4">
    <source>
        <dbReference type="ARBA" id="ARBA00022475"/>
    </source>
</evidence>
<dbReference type="PANTHER" id="PTHR43297">
    <property type="entry name" value="OLIGOPEPTIDE TRANSPORT ATP-BINDING PROTEIN APPD"/>
    <property type="match status" value="1"/>
</dbReference>
<dbReference type="Pfam" id="PF00005">
    <property type="entry name" value="ABC_tran"/>
    <property type="match status" value="1"/>
</dbReference>
<evidence type="ECO:0000259" key="16">
    <source>
        <dbReference type="PROSITE" id="PS50893"/>
    </source>
</evidence>
<keyword evidence="6" id="KW-0547">Nucleotide-binding</keyword>